<keyword evidence="2" id="KW-0560">Oxidoreductase</keyword>
<dbReference type="PRINTS" id="PR00081">
    <property type="entry name" value="GDHRDH"/>
</dbReference>
<name>A0AAQ3K7U6_9LILI</name>
<reference evidence="3 4" key="1">
    <citation type="submission" date="2023-10" db="EMBL/GenBank/DDBJ databases">
        <title>Chromosome-scale genome assembly provides insights into flower coloration mechanisms of Canna indica.</title>
        <authorList>
            <person name="Li C."/>
        </authorList>
    </citation>
    <scope>NUCLEOTIDE SEQUENCE [LARGE SCALE GENOMIC DNA]</scope>
    <source>
        <tissue evidence="3">Flower</tissue>
    </source>
</reference>
<dbReference type="Pfam" id="PF13561">
    <property type="entry name" value="adh_short_C2"/>
    <property type="match status" value="1"/>
</dbReference>
<gene>
    <name evidence="3" type="ORF">Cni_G12225</name>
</gene>
<dbReference type="AlphaFoldDB" id="A0AAQ3K7U6"/>
<proteinExistence type="inferred from homology"/>
<dbReference type="PANTHER" id="PTHR43180">
    <property type="entry name" value="3-OXOACYL-(ACYL-CARRIER-PROTEIN) REDUCTASE (AFU_ORTHOLOGUE AFUA_6G11210)"/>
    <property type="match status" value="1"/>
</dbReference>
<dbReference type="GO" id="GO:0016491">
    <property type="term" value="F:oxidoreductase activity"/>
    <property type="evidence" value="ECO:0007669"/>
    <property type="project" value="UniProtKB-KW"/>
</dbReference>
<organism evidence="3 4">
    <name type="scientific">Canna indica</name>
    <name type="common">Indian-shot</name>
    <dbReference type="NCBI Taxonomy" id="4628"/>
    <lineage>
        <taxon>Eukaryota</taxon>
        <taxon>Viridiplantae</taxon>
        <taxon>Streptophyta</taxon>
        <taxon>Embryophyta</taxon>
        <taxon>Tracheophyta</taxon>
        <taxon>Spermatophyta</taxon>
        <taxon>Magnoliopsida</taxon>
        <taxon>Liliopsida</taxon>
        <taxon>Zingiberales</taxon>
        <taxon>Cannaceae</taxon>
        <taxon>Canna</taxon>
    </lineage>
</organism>
<dbReference type="SUPFAM" id="SSF51735">
    <property type="entry name" value="NAD(P)-binding Rossmann-fold domains"/>
    <property type="match status" value="1"/>
</dbReference>
<dbReference type="InterPro" id="IPR002347">
    <property type="entry name" value="SDR_fam"/>
</dbReference>
<accession>A0AAQ3K7U6</accession>
<comment type="similarity">
    <text evidence="1">Belongs to the short-chain dehydrogenases/reductases (SDR) family.</text>
</comment>
<keyword evidence="4" id="KW-1185">Reference proteome</keyword>
<dbReference type="FunFam" id="3.40.50.720:FF:000084">
    <property type="entry name" value="Short-chain dehydrogenase reductase"/>
    <property type="match status" value="1"/>
</dbReference>
<dbReference type="Gene3D" id="3.40.50.720">
    <property type="entry name" value="NAD(P)-binding Rossmann-like Domain"/>
    <property type="match status" value="1"/>
</dbReference>
<evidence type="ECO:0000313" key="3">
    <source>
        <dbReference type="EMBL" id="WOL03505.1"/>
    </source>
</evidence>
<dbReference type="InterPro" id="IPR036291">
    <property type="entry name" value="NAD(P)-bd_dom_sf"/>
</dbReference>
<evidence type="ECO:0000256" key="2">
    <source>
        <dbReference type="ARBA" id="ARBA00023002"/>
    </source>
</evidence>
<sequence>MGSASIVSSVAGRFEGKVAFITGGASGLGECTARLFARHHARVVVADVQDDKGRALCDELGPDVAFYVHCDVTSESDMERAVDAAVARYGKLDIMFSNAGIVGTVGRGIVDSEKLDFERVMAVNVTGAFLAIKHAARVMVPARQGSIVINASDASVMGGFSPLAYTCSKHAVVGLMRSAAAELGGYRIRANCVSPHGVATPMGMTGTGMNEEEMEAFIEKTGNLKGVILKAEDVAAAVAYLAGDEARYVSGVNLLVDGGFSVTKRLE</sequence>
<dbReference type="PANTHER" id="PTHR43180:SF30">
    <property type="entry name" value="MOMILACTONE A SYNTHASE"/>
    <property type="match status" value="1"/>
</dbReference>
<evidence type="ECO:0000313" key="4">
    <source>
        <dbReference type="Proteomes" id="UP001327560"/>
    </source>
</evidence>
<dbReference type="EMBL" id="CP136893">
    <property type="protein sequence ID" value="WOL03505.1"/>
    <property type="molecule type" value="Genomic_DNA"/>
</dbReference>
<evidence type="ECO:0000256" key="1">
    <source>
        <dbReference type="ARBA" id="ARBA00006484"/>
    </source>
</evidence>
<dbReference type="Proteomes" id="UP001327560">
    <property type="component" value="Chromosome 4"/>
</dbReference>
<protein>
    <submittedName>
        <fullName evidence="3">Uncharacterized protein</fullName>
    </submittedName>
</protein>
<dbReference type="PRINTS" id="PR00080">
    <property type="entry name" value="SDRFAMILY"/>
</dbReference>